<proteinExistence type="predicted"/>
<comment type="caution">
    <text evidence="1">The sequence shown here is derived from an EMBL/GenBank/DDBJ whole genome shotgun (WGS) entry which is preliminary data.</text>
</comment>
<dbReference type="EMBL" id="BARS01037976">
    <property type="protein sequence ID" value="GAG17382.1"/>
    <property type="molecule type" value="Genomic_DNA"/>
</dbReference>
<sequence>TYYAPSKGLVVPAVTAKPTRDDVAQATDLLWCELMGDFPFIGDAEKAHAMALALQPFARDLIDGCTPLYLFEKPAPGTGATLLVSEIVFIATGRPLLAMTEGRDEDEWRKRLTAKLRTGAGHIVIDNLGNRLDSPALSAAITASVWEDRILGRSETVKIPIRCCWMATGNNPAVSSEIARRTVRVRLDAKIDRPWERTSFRHPNLHGWVQENRSQLVWAALVLIQAWIDQGKPEGDTILGGYEAWARVLGGILAVA</sequence>
<evidence type="ECO:0000313" key="1">
    <source>
        <dbReference type="EMBL" id="GAG17382.1"/>
    </source>
</evidence>
<evidence type="ECO:0008006" key="2">
    <source>
        <dbReference type="Google" id="ProtNLM"/>
    </source>
</evidence>
<gene>
    <name evidence="1" type="ORF">S01H1_58159</name>
</gene>
<name>X0W233_9ZZZZ</name>
<protein>
    <recommendedName>
        <fullName evidence="2">ATPase dynein-related AAA domain-containing protein</fullName>
    </recommendedName>
</protein>
<dbReference type="AlphaFoldDB" id="X0W233"/>
<feature type="non-terminal residue" evidence="1">
    <location>
        <position position="256"/>
    </location>
</feature>
<organism evidence="1">
    <name type="scientific">marine sediment metagenome</name>
    <dbReference type="NCBI Taxonomy" id="412755"/>
    <lineage>
        <taxon>unclassified sequences</taxon>
        <taxon>metagenomes</taxon>
        <taxon>ecological metagenomes</taxon>
    </lineage>
</organism>
<accession>X0W233</accession>
<feature type="non-terminal residue" evidence="1">
    <location>
        <position position="1"/>
    </location>
</feature>
<reference evidence="1" key="1">
    <citation type="journal article" date="2014" name="Front. Microbiol.">
        <title>High frequency of phylogenetically diverse reductive dehalogenase-homologous genes in deep subseafloor sedimentary metagenomes.</title>
        <authorList>
            <person name="Kawai M."/>
            <person name="Futagami T."/>
            <person name="Toyoda A."/>
            <person name="Takaki Y."/>
            <person name="Nishi S."/>
            <person name="Hori S."/>
            <person name="Arai W."/>
            <person name="Tsubouchi T."/>
            <person name="Morono Y."/>
            <person name="Uchiyama I."/>
            <person name="Ito T."/>
            <person name="Fujiyama A."/>
            <person name="Inagaki F."/>
            <person name="Takami H."/>
        </authorList>
    </citation>
    <scope>NUCLEOTIDE SEQUENCE</scope>
    <source>
        <strain evidence="1">Expedition CK06-06</strain>
    </source>
</reference>